<accession>A0A8D8T3I0</accession>
<keyword evidence="1" id="KW-0472">Membrane</keyword>
<proteinExistence type="predicted"/>
<evidence type="ECO:0008006" key="3">
    <source>
        <dbReference type="Google" id="ProtNLM"/>
    </source>
</evidence>
<evidence type="ECO:0000256" key="1">
    <source>
        <dbReference type="SAM" id="Phobius"/>
    </source>
</evidence>
<feature type="transmembrane region" description="Helical" evidence="1">
    <location>
        <begin position="21"/>
        <end position="43"/>
    </location>
</feature>
<name>A0A8D8T3I0_9HEMI</name>
<dbReference type="AlphaFoldDB" id="A0A8D8T3I0"/>
<organism evidence="2">
    <name type="scientific">Cacopsylla melanoneura</name>
    <dbReference type="NCBI Taxonomy" id="428564"/>
    <lineage>
        <taxon>Eukaryota</taxon>
        <taxon>Metazoa</taxon>
        <taxon>Ecdysozoa</taxon>
        <taxon>Arthropoda</taxon>
        <taxon>Hexapoda</taxon>
        <taxon>Insecta</taxon>
        <taxon>Pterygota</taxon>
        <taxon>Neoptera</taxon>
        <taxon>Paraneoptera</taxon>
        <taxon>Hemiptera</taxon>
        <taxon>Sternorrhyncha</taxon>
        <taxon>Psylloidea</taxon>
        <taxon>Psyllidae</taxon>
        <taxon>Psyllinae</taxon>
        <taxon>Cacopsylla</taxon>
    </lineage>
</organism>
<sequence length="131" mass="15752">MKENNSSLIRKTSLSPPPPTYYLNYLSIDMLFTFFYFILYPWLHWLYVNLLHQIGNVRSFFQKSPSVGFLQIILCLFPSDFNATFEFLLSPPTLFFFFNAFMLPLYILLKIMLSKLIFFIIKINYLFLWIE</sequence>
<keyword evidence="1" id="KW-0812">Transmembrane</keyword>
<evidence type="ECO:0000313" key="2">
    <source>
        <dbReference type="EMBL" id="CAG6681276.1"/>
    </source>
</evidence>
<dbReference type="EMBL" id="HBUF01254999">
    <property type="protein sequence ID" value="CAG6681276.1"/>
    <property type="molecule type" value="Transcribed_RNA"/>
</dbReference>
<feature type="transmembrane region" description="Helical" evidence="1">
    <location>
        <begin position="94"/>
        <end position="113"/>
    </location>
</feature>
<protein>
    <recommendedName>
        <fullName evidence="3">Transmembrane protein</fullName>
    </recommendedName>
</protein>
<reference evidence="2" key="1">
    <citation type="submission" date="2021-05" db="EMBL/GenBank/DDBJ databases">
        <authorList>
            <person name="Alioto T."/>
            <person name="Alioto T."/>
            <person name="Gomez Garrido J."/>
        </authorList>
    </citation>
    <scope>NUCLEOTIDE SEQUENCE</scope>
</reference>
<dbReference type="EMBL" id="HBUF01255000">
    <property type="protein sequence ID" value="CAG6681277.1"/>
    <property type="molecule type" value="Transcribed_RNA"/>
</dbReference>
<keyword evidence="1" id="KW-1133">Transmembrane helix</keyword>